<sequence length="161" mass="17707">MKKIVMLIAFMAFALSGYSQFEQGKYYVGASLTGLDLSYSGAENFNIGLDLKGGYLLADDWMITAQAGIQHSGNDDVANSYSIGIGGRYYIVQNGLYLGVNAKLIHANHNYNDLMPGIEVGYAFFLNRTVTIEPAVYYDQSFKNHSDFSKIGLRIGVGVYL</sequence>
<dbReference type="EMBL" id="LFQU01000012">
    <property type="protein sequence ID" value="KOO68509.1"/>
    <property type="molecule type" value="Genomic_DNA"/>
</dbReference>
<evidence type="ECO:0000256" key="1">
    <source>
        <dbReference type="SAM" id="SignalP"/>
    </source>
</evidence>
<keyword evidence="3" id="KW-1185">Reference proteome</keyword>
<gene>
    <name evidence="2" type="ORF">ACU52_07460</name>
</gene>
<evidence type="ECO:0000313" key="2">
    <source>
        <dbReference type="EMBL" id="KOO68509.1"/>
    </source>
</evidence>
<dbReference type="AlphaFoldDB" id="A0A8E1UR05"/>
<dbReference type="SUPFAM" id="SSF103515">
    <property type="entry name" value="Autotransporter"/>
    <property type="match status" value="1"/>
</dbReference>
<keyword evidence="1" id="KW-0732">Signal</keyword>
<dbReference type="InterPro" id="IPR036709">
    <property type="entry name" value="Autotransporte_beta_dom_sf"/>
</dbReference>
<feature type="signal peptide" evidence="1">
    <location>
        <begin position="1"/>
        <end position="21"/>
    </location>
</feature>
<protein>
    <submittedName>
        <fullName evidence="2">Membrane protein</fullName>
    </submittedName>
</protein>
<name>A0A8E1UR05_9BACT</name>
<reference evidence="2 3" key="1">
    <citation type="submission" date="2015-06" db="EMBL/GenBank/DDBJ databases">
        <title>Prevotella sp. 109, sp. nov., a novel member of the family Prevotellaceae isolated from human faeces.</title>
        <authorList>
            <person name="Shkoporov A.N."/>
            <person name="Chaplin A.V."/>
            <person name="Kafarskaia L.I."/>
            <person name="Efimov B.A."/>
        </authorList>
    </citation>
    <scope>NUCLEOTIDE SEQUENCE [LARGE SCALE GENOMIC DNA]</scope>
    <source>
        <strain evidence="2 3">109</strain>
    </source>
</reference>
<dbReference type="Proteomes" id="UP000036951">
    <property type="component" value="Unassembled WGS sequence"/>
</dbReference>
<proteinExistence type="predicted"/>
<comment type="caution">
    <text evidence="2">The sequence shown here is derived from an EMBL/GenBank/DDBJ whole genome shotgun (WGS) entry which is preliminary data.</text>
</comment>
<dbReference type="RefSeq" id="WP_053398334.1">
    <property type="nucleotide sequence ID" value="NZ_DAWCKJ010000095.1"/>
</dbReference>
<accession>A0A8E1UR05</accession>
<organism evidence="2 3">
    <name type="scientific">Xylanibacter rarus</name>
    <dbReference type="NCBI Taxonomy" id="1676614"/>
    <lineage>
        <taxon>Bacteria</taxon>
        <taxon>Pseudomonadati</taxon>
        <taxon>Bacteroidota</taxon>
        <taxon>Bacteroidia</taxon>
        <taxon>Bacteroidales</taxon>
        <taxon>Prevotellaceae</taxon>
        <taxon>Xylanibacter</taxon>
    </lineage>
</organism>
<feature type="chain" id="PRO_5034052288" evidence="1">
    <location>
        <begin position="22"/>
        <end position="161"/>
    </location>
</feature>
<dbReference type="OrthoDB" id="945117at2"/>
<evidence type="ECO:0000313" key="3">
    <source>
        <dbReference type="Proteomes" id="UP000036951"/>
    </source>
</evidence>